<dbReference type="SMART" id="SM00014">
    <property type="entry name" value="acidPPc"/>
    <property type="match status" value="1"/>
</dbReference>
<dbReference type="RefSeq" id="XP_038780594.1">
    <property type="nucleotide sequence ID" value="XM_038924666.1"/>
</dbReference>
<dbReference type="AlphaFoldDB" id="A0A875SC08"/>
<protein>
    <recommendedName>
        <fullName evidence="7">Phosphatidic acid phosphatase type 2/haloperoxidase domain-containing protein</fullName>
    </recommendedName>
</protein>
<organism evidence="8 9">
    <name type="scientific">Eeniella nana</name>
    <name type="common">Yeast</name>
    <name type="synonym">Brettanomyces nanus</name>
    <dbReference type="NCBI Taxonomy" id="13502"/>
    <lineage>
        <taxon>Eukaryota</taxon>
        <taxon>Fungi</taxon>
        <taxon>Dikarya</taxon>
        <taxon>Ascomycota</taxon>
        <taxon>Saccharomycotina</taxon>
        <taxon>Pichiomycetes</taxon>
        <taxon>Pichiales</taxon>
        <taxon>Pichiaceae</taxon>
        <taxon>Brettanomyces</taxon>
    </lineage>
</organism>
<evidence type="ECO:0000313" key="8">
    <source>
        <dbReference type="EMBL" id="QPG77029.1"/>
    </source>
</evidence>
<sequence length="413" mass="47107">MFSFISRIYQEYLHSRKIGNDLPNLDTRLDPLISIRKFRDSLTVSHCVQNTIVTITILFAFYFMELPIWAKILMLFTLLCLVLVPLTAQFFGYSLPVLSWVFLFFTSKYIPLSMKEPITVTVLPAVETILYADNLSQILASYTCTLLDIVAWIPYGLVHFAMPFIVAGLIWILAPPKTLRNFAWAFGFMNLIGVVIQDLLFPSAPPWYKVLHGLEKANYSIKGSPGGLGRIDAILGFELYTTNFTNSPLIFGALPSLHSACATMDCLWLCYLFPSFTPLWCFYVLWMWFSTMYLTHHYFVDLVAGSCLAVTLFGIVQISGNLPINDKLCRWSYETIDYYDALEHDPLRERTDVLMDTFSEMTSSIDHHSDQSDHSDQPDTPEADPDHFVVDSESDTDSYSYSNINSASYNMLH</sequence>
<feature type="transmembrane region" description="Helical" evidence="6">
    <location>
        <begin position="93"/>
        <end position="110"/>
    </location>
</feature>
<dbReference type="Proteomes" id="UP000662931">
    <property type="component" value="Chromosome 4"/>
</dbReference>
<evidence type="ECO:0000313" key="9">
    <source>
        <dbReference type="Proteomes" id="UP000662931"/>
    </source>
</evidence>
<dbReference type="InterPro" id="IPR036938">
    <property type="entry name" value="PAP2/HPO_sf"/>
</dbReference>
<accession>A0A875SC08</accession>
<proteinExistence type="predicted"/>
<dbReference type="GO" id="GO:0070916">
    <property type="term" value="C:inositol phosphoceramide synthase complex"/>
    <property type="evidence" value="ECO:0007669"/>
    <property type="project" value="TreeGrafter"/>
</dbReference>
<dbReference type="InterPro" id="IPR000326">
    <property type="entry name" value="PAP2/HPO"/>
</dbReference>
<feature type="transmembrane region" description="Helical" evidence="6">
    <location>
        <begin position="152"/>
        <end position="174"/>
    </location>
</feature>
<evidence type="ECO:0000256" key="4">
    <source>
        <dbReference type="ARBA" id="ARBA00023136"/>
    </source>
</evidence>
<feature type="domain" description="Phosphatidic acid phosphatase type 2/haloperoxidase" evidence="7">
    <location>
        <begin position="179"/>
        <end position="317"/>
    </location>
</feature>
<evidence type="ECO:0000256" key="1">
    <source>
        <dbReference type="ARBA" id="ARBA00004141"/>
    </source>
</evidence>
<gene>
    <name evidence="8" type="ORF">FOA43_004426</name>
</gene>
<keyword evidence="2 6" id="KW-0812">Transmembrane</keyword>
<feature type="transmembrane region" description="Helical" evidence="6">
    <location>
        <begin position="266"/>
        <end position="286"/>
    </location>
</feature>
<feature type="transmembrane region" description="Helical" evidence="6">
    <location>
        <begin position="42"/>
        <end position="62"/>
    </location>
</feature>
<dbReference type="KEGG" id="bnn:FOA43_004426"/>
<evidence type="ECO:0000256" key="5">
    <source>
        <dbReference type="SAM" id="MobiDB-lite"/>
    </source>
</evidence>
<feature type="transmembrane region" description="Helical" evidence="6">
    <location>
        <begin position="181"/>
        <end position="201"/>
    </location>
</feature>
<dbReference type="Pfam" id="PF14378">
    <property type="entry name" value="PAP2_3"/>
    <property type="match status" value="1"/>
</dbReference>
<dbReference type="InterPro" id="IPR052185">
    <property type="entry name" value="IPC_Synthase-Related"/>
</dbReference>
<keyword evidence="9" id="KW-1185">Reference proteome</keyword>
<keyword evidence="3 6" id="KW-1133">Transmembrane helix</keyword>
<dbReference type="CDD" id="cd03386">
    <property type="entry name" value="PAP2_Aur1_like"/>
    <property type="match status" value="1"/>
</dbReference>
<comment type="subcellular location">
    <subcellularLocation>
        <location evidence="1">Membrane</location>
        <topology evidence="1">Multi-pass membrane protein</topology>
    </subcellularLocation>
</comment>
<dbReference type="GO" id="GO:0016020">
    <property type="term" value="C:membrane"/>
    <property type="evidence" value="ECO:0007669"/>
    <property type="project" value="UniProtKB-SubCell"/>
</dbReference>
<reference evidence="8" key="1">
    <citation type="submission" date="2020-10" db="EMBL/GenBank/DDBJ databases">
        <authorList>
            <person name="Roach M.J.R."/>
        </authorList>
    </citation>
    <scope>NUCLEOTIDE SEQUENCE</scope>
    <source>
        <strain evidence="8">CBS 1945</strain>
    </source>
</reference>
<dbReference type="GO" id="GO:0006676">
    <property type="term" value="P:mannosyl diphosphorylinositol ceramide metabolic process"/>
    <property type="evidence" value="ECO:0007669"/>
    <property type="project" value="TreeGrafter"/>
</dbReference>
<dbReference type="InterPro" id="IPR026841">
    <property type="entry name" value="Aur1/Ipt1"/>
</dbReference>
<dbReference type="OrthoDB" id="5784at2759"/>
<evidence type="ECO:0000256" key="6">
    <source>
        <dbReference type="SAM" id="Phobius"/>
    </source>
</evidence>
<evidence type="ECO:0000259" key="7">
    <source>
        <dbReference type="SMART" id="SM00014"/>
    </source>
</evidence>
<feature type="compositionally biased region" description="Basic and acidic residues" evidence="5">
    <location>
        <begin position="365"/>
        <end position="377"/>
    </location>
</feature>
<dbReference type="PANTHER" id="PTHR31310:SF11">
    <property type="entry name" value="INOSITOL PHOSPHORYLCERAMIDE SYNTHASE CATALYTIC SUBUNIT AUR1"/>
    <property type="match status" value="1"/>
</dbReference>
<keyword evidence="4 6" id="KW-0472">Membrane</keyword>
<feature type="transmembrane region" description="Helical" evidence="6">
    <location>
        <begin position="298"/>
        <end position="320"/>
    </location>
</feature>
<evidence type="ECO:0000256" key="2">
    <source>
        <dbReference type="ARBA" id="ARBA00022692"/>
    </source>
</evidence>
<dbReference type="GeneID" id="62197826"/>
<evidence type="ECO:0000256" key="3">
    <source>
        <dbReference type="ARBA" id="ARBA00022989"/>
    </source>
</evidence>
<dbReference type="EMBL" id="CP064815">
    <property type="protein sequence ID" value="QPG77029.1"/>
    <property type="molecule type" value="Genomic_DNA"/>
</dbReference>
<dbReference type="PANTHER" id="PTHR31310">
    <property type="match status" value="1"/>
</dbReference>
<feature type="region of interest" description="Disordered" evidence="5">
    <location>
        <begin position="364"/>
        <end position="401"/>
    </location>
</feature>
<dbReference type="SUPFAM" id="SSF48317">
    <property type="entry name" value="Acid phosphatase/Vanadium-dependent haloperoxidase"/>
    <property type="match status" value="1"/>
</dbReference>
<dbReference type="GO" id="GO:0030148">
    <property type="term" value="P:sphingolipid biosynthetic process"/>
    <property type="evidence" value="ECO:0007669"/>
    <property type="project" value="TreeGrafter"/>
</dbReference>
<name>A0A875SC08_EENNA</name>